<name>A0A1S7PUU9_AGRTU</name>
<protein>
    <submittedName>
        <fullName evidence="1">Uncharacterized protein</fullName>
    </submittedName>
</protein>
<evidence type="ECO:0000313" key="2">
    <source>
        <dbReference type="Proteomes" id="UP000191897"/>
    </source>
</evidence>
<dbReference type="EMBL" id="FBWC01000014">
    <property type="protein sequence ID" value="CUX26460.1"/>
    <property type="molecule type" value="Genomic_DNA"/>
</dbReference>
<organism evidence="1 2">
    <name type="scientific">Agrobacterium tumefaciens str. Kerr 14</name>
    <dbReference type="NCBI Taxonomy" id="1183424"/>
    <lineage>
        <taxon>Bacteria</taxon>
        <taxon>Pseudomonadati</taxon>
        <taxon>Pseudomonadota</taxon>
        <taxon>Alphaproteobacteria</taxon>
        <taxon>Hyphomicrobiales</taxon>
        <taxon>Rhizobiaceae</taxon>
        <taxon>Rhizobium/Agrobacterium group</taxon>
        <taxon>Agrobacterium</taxon>
        <taxon>Agrobacterium tumefaciens complex</taxon>
    </lineage>
</organism>
<evidence type="ECO:0000313" key="1">
    <source>
        <dbReference type="EMBL" id="CUX26460.1"/>
    </source>
</evidence>
<accession>A0A1S7PUU9</accession>
<proteinExistence type="predicted"/>
<reference evidence="1 2" key="1">
    <citation type="submission" date="2016-01" db="EMBL/GenBank/DDBJ databases">
        <authorList>
            <person name="Oliw E.H."/>
        </authorList>
    </citation>
    <scope>NUCLEOTIDE SEQUENCE [LARGE SCALE GENOMIC DNA]</scope>
    <source>
        <strain evidence="1 2">Kerr 14</strain>
    </source>
</reference>
<sequence>MLELARIDYHLWDFEEARRFCWRAIITICTFFPEAVSLPGSLCDKRKKHILKAGLLDGSGATAAPRSMTWQM</sequence>
<dbReference type="AlphaFoldDB" id="A0A1S7PUU9"/>
<dbReference type="Proteomes" id="UP000191897">
    <property type="component" value="Unassembled WGS sequence"/>
</dbReference>
<gene>
    <name evidence="1" type="ORF">AGR4C_Cc50005</name>
</gene>